<gene>
    <name evidence="2" type="ORF">ALECFALPRED_003620</name>
    <name evidence="3" type="ORF">ALECFALPRED_010768</name>
</gene>
<feature type="domain" description="Dienelactone hydrolase" evidence="1">
    <location>
        <begin position="32"/>
        <end position="288"/>
    </location>
</feature>
<dbReference type="EMBL" id="CAJPDR010000223">
    <property type="protein sequence ID" value="CAF9927086.1"/>
    <property type="molecule type" value="Genomic_DNA"/>
</dbReference>
<name>A0A8H3J9N5_9LECA</name>
<dbReference type="InterPro" id="IPR002925">
    <property type="entry name" value="Dienelactn_hydro"/>
</dbReference>
<evidence type="ECO:0000313" key="2">
    <source>
        <dbReference type="EMBL" id="CAF9927086.1"/>
    </source>
</evidence>
<dbReference type="GO" id="GO:0016787">
    <property type="term" value="F:hydrolase activity"/>
    <property type="evidence" value="ECO:0007669"/>
    <property type="project" value="InterPro"/>
</dbReference>
<reference evidence="3" key="1">
    <citation type="submission" date="2021-03" db="EMBL/GenBank/DDBJ databases">
        <authorList>
            <person name="Tagirdzhanova G."/>
        </authorList>
    </citation>
    <scope>NUCLEOTIDE SEQUENCE</scope>
</reference>
<dbReference type="SUPFAM" id="SSF53474">
    <property type="entry name" value="alpha/beta-Hydrolases"/>
    <property type="match status" value="1"/>
</dbReference>
<organism evidence="3 4">
    <name type="scientific">Alectoria fallacina</name>
    <dbReference type="NCBI Taxonomy" id="1903189"/>
    <lineage>
        <taxon>Eukaryota</taxon>
        <taxon>Fungi</taxon>
        <taxon>Dikarya</taxon>
        <taxon>Ascomycota</taxon>
        <taxon>Pezizomycotina</taxon>
        <taxon>Lecanoromycetes</taxon>
        <taxon>OSLEUM clade</taxon>
        <taxon>Lecanoromycetidae</taxon>
        <taxon>Lecanorales</taxon>
        <taxon>Lecanorineae</taxon>
        <taxon>Parmeliaceae</taxon>
        <taxon>Alectoria</taxon>
    </lineage>
</organism>
<dbReference type="EMBL" id="CAJPDR010000916">
    <property type="protein sequence ID" value="CAF9943182.1"/>
    <property type="molecule type" value="Genomic_DNA"/>
</dbReference>
<comment type="caution">
    <text evidence="3">The sequence shown here is derived from an EMBL/GenBank/DDBJ whole genome shotgun (WGS) entry which is preliminary data.</text>
</comment>
<proteinExistence type="predicted"/>
<dbReference type="Pfam" id="PF01738">
    <property type="entry name" value="DLH"/>
    <property type="match status" value="1"/>
</dbReference>
<dbReference type="Gene3D" id="3.40.50.1820">
    <property type="entry name" value="alpha/beta hydrolase"/>
    <property type="match status" value="1"/>
</dbReference>
<sequence length="297" mass="32538">MAASMPCKDCASGVLHEGTPLGREETVHGLKTYVTGPPPGVDAKGMVVIIPDIFGWSLNNSRVLADRYAERGGYLVYLPDFMNGENPKVLVYPGSLLSTVHTVTDPKTPILHKIFPGLRAMTHMPFALYYCRASICKPRIFSFFSSLRSSTSLPIGAAGFCWGGKYVTLLCQDTERSSSGKTLLDCGFTAHPSQLVLPMDIEAVKMPLCISSGSMDFLLQPEGYEMIKEVFARKEGELNAEGKRGAMFEMNVVDGAKHGFAIRGNPGDEDEKRRGQMAEDQAVDFFGRWLVPNQGWA</sequence>
<dbReference type="Proteomes" id="UP000664203">
    <property type="component" value="Unassembled WGS sequence"/>
</dbReference>
<accession>A0A8H3J9N5</accession>
<evidence type="ECO:0000259" key="1">
    <source>
        <dbReference type="Pfam" id="PF01738"/>
    </source>
</evidence>
<dbReference type="PANTHER" id="PTHR17630">
    <property type="entry name" value="DIENELACTONE HYDROLASE"/>
    <property type="match status" value="1"/>
</dbReference>
<dbReference type="PANTHER" id="PTHR17630:SF105">
    <property type="entry name" value="DIENELACTONE HYDROLASE FAMILY PROTEIN (AFU_ORTHOLOGUE AFUA_4G08790)"/>
    <property type="match status" value="1"/>
</dbReference>
<dbReference type="AlphaFoldDB" id="A0A8H3J9N5"/>
<keyword evidence="4" id="KW-1185">Reference proteome</keyword>
<evidence type="ECO:0000313" key="3">
    <source>
        <dbReference type="EMBL" id="CAF9943182.1"/>
    </source>
</evidence>
<dbReference type="InterPro" id="IPR029058">
    <property type="entry name" value="AB_hydrolase_fold"/>
</dbReference>
<dbReference type="OrthoDB" id="17560at2759"/>
<protein>
    <recommendedName>
        <fullName evidence="1">Dienelactone hydrolase domain-containing protein</fullName>
    </recommendedName>
</protein>
<evidence type="ECO:0000313" key="4">
    <source>
        <dbReference type="Proteomes" id="UP000664203"/>
    </source>
</evidence>